<reference evidence="1" key="1">
    <citation type="submission" date="2022-03" db="EMBL/GenBank/DDBJ databases">
        <authorList>
            <person name="Tunstrom K."/>
        </authorList>
    </citation>
    <scope>NUCLEOTIDE SEQUENCE</scope>
</reference>
<dbReference type="EMBL" id="CAKOGL010000012">
    <property type="protein sequence ID" value="CAH2092755.1"/>
    <property type="molecule type" value="Genomic_DNA"/>
</dbReference>
<name>A0AAU9U0C8_EUPED</name>
<evidence type="ECO:0000313" key="2">
    <source>
        <dbReference type="Proteomes" id="UP001153954"/>
    </source>
</evidence>
<comment type="caution">
    <text evidence="1">The sequence shown here is derived from an EMBL/GenBank/DDBJ whole genome shotgun (WGS) entry which is preliminary data.</text>
</comment>
<protein>
    <submittedName>
        <fullName evidence="1">Uncharacterized protein</fullName>
    </submittedName>
</protein>
<organism evidence="1 2">
    <name type="scientific">Euphydryas editha</name>
    <name type="common">Edith's checkerspot</name>
    <dbReference type="NCBI Taxonomy" id="104508"/>
    <lineage>
        <taxon>Eukaryota</taxon>
        <taxon>Metazoa</taxon>
        <taxon>Ecdysozoa</taxon>
        <taxon>Arthropoda</taxon>
        <taxon>Hexapoda</taxon>
        <taxon>Insecta</taxon>
        <taxon>Pterygota</taxon>
        <taxon>Neoptera</taxon>
        <taxon>Endopterygota</taxon>
        <taxon>Lepidoptera</taxon>
        <taxon>Glossata</taxon>
        <taxon>Ditrysia</taxon>
        <taxon>Papilionoidea</taxon>
        <taxon>Nymphalidae</taxon>
        <taxon>Nymphalinae</taxon>
        <taxon>Euphydryas</taxon>
    </lineage>
</organism>
<keyword evidence="2" id="KW-1185">Reference proteome</keyword>
<evidence type="ECO:0000313" key="1">
    <source>
        <dbReference type="EMBL" id="CAH2092755.1"/>
    </source>
</evidence>
<accession>A0AAU9U0C8</accession>
<dbReference type="AlphaFoldDB" id="A0AAU9U0C8"/>
<dbReference type="Proteomes" id="UP001153954">
    <property type="component" value="Unassembled WGS sequence"/>
</dbReference>
<proteinExistence type="predicted"/>
<sequence length="164" mass="18529">MRPYRCVKCEEGHKISECTKKDRNSPAKCALCCCDHPANYKGCTVYREILARKMNSFQKKFRQFVNTLPSSNDRNTDNTDTTLGKMTRPDISYAKATAGACYNTQSNNDNDDKTKTNIILPHFPSQSSNLEALLRKQTEKMDILFQQIGSLLALLTKLVTKLAP</sequence>
<gene>
    <name evidence="1" type="ORF">EEDITHA_LOCUS8483</name>
</gene>